<reference evidence="1 2" key="1">
    <citation type="submission" date="2018-09" db="EMBL/GenBank/DDBJ databases">
        <title>Streptomyces sp. nov. DS1-2, an endophytic actinomycete isolated from roots of Dendrobium scabrilingue.</title>
        <authorList>
            <person name="Kuncharoen N."/>
            <person name="Kudo T."/>
            <person name="Ohkuma M."/>
            <person name="Yuki M."/>
            <person name="Tanasupawat S."/>
        </authorList>
    </citation>
    <scope>NUCLEOTIDE SEQUENCE [LARGE SCALE GENOMIC DNA]</scope>
    <source>
        <strain evidence="1 2">DS1-2</strain>
    </source>
</reference>
<keyword evidence="2" id="KW-1185">Reference proteome</keyword>
<proteinExistence type="predicted"/>
<name>A0ABX9R028_9ACTN</name>
<organism evidence="1 2">
    <name type="scientific">Streptomyces radicis</name>
    <dbReference type="NCBI Taxonomy" id="1750517"/>
    <lineage>
        <taxon>Bacteria</taxon>
        <taxon>Bacillati</taxon>
        <taxon>Actinomycetota</taxon>
        <taxon>Actinomycetes</taxon>
        <taxon>Kitasatosporales</taxon>
        <taxon>Streptomycetaceae</taxon>
        <taxon>Streptomyces</taxon>
    </lineage>
</organism>
<evidence type="ECO:0000313" key="2">
    <source>
        <dbReference type="Proteomes" id="UP000268652"/>
    </source>
</evidence>
<dbReference type="EMBL" id="RBDY01000028">
    <property type="protein sequence ID" value="RKN16292.1"/>
    <property type="molecule type" value="Genomic_DNA"/>
</dbReference>
<comment type="caution">
    <text evidence="1">The sequence shown here is derived from an EMBL/GenBank/DDBJ whole genome shotgun (WGS) entry which is preliminary data.</text>
</comment>
<dbReference type="RefSeq" id="WP_120699639.1">
    <property type="nucleotide sequence ID" value="NZ_RBDX01000030.1"/>
</dbReference>
<dbReference type="Proteomes" id="UP000268652">
    <property type="component" value="Unassembled WGS sequence"/>
</dbReference>
<protein>
    <submittedName>
        <fullName evidence="1">Uncharacterized protein</fullName>
    </submittedName>
</protein>
<sequence length="159" mass="17772">MVRGVRREERRPGLAAARVLRRRRAESLRRARLRRRERGLDAIRSASLELPALSPAELRALAVRHRNLRDAKRAALSWGHRPSAVSAESAVPAELARWQVEYLRDVLAPHSLLVEALPPGRSRAEGSRLLTERVFAAIAAAYPVLSRECRRQRAAALAG</sequence>
<accession>A0ABX9R028</accession>
<evidence type="ECO:0000313" key="1">
    <source>
        <dbReference type="EMBL" id="RKN16292.1"/>
    </source>
</evidence>
<gene>
    <name evidence="1" type="ORF">D7318_25925</name>
</gene>